<dbReference type="Proteomes" id="UP000055136">
    <property type="component" value="Chromosome"/>
</dbReference>
<name>A0A0S2TH90_9GAMM</name>
<dbReference type="InterPro" id="IPR000160">
    <property type="entry name" value="GGDEF_dom"/>
</dbReference>
<evidence type="ECO:0000313" key="10">
    <source>
        <dbReference type="EMBL" id="ALP54537.1"/>
    </source>
</evidence>
<evidence type="ECO:0000256" key="3">
    <source>
        <dbReference type="ARBA" id="ARBA00023012"/>
    </source>
</evidence>
<dbReference type="KEGG" id="tee:Tel_16035"/>
<feature type="modified residue" description="4-aspartylphosphate" evidence="6">
    <location>
        <position position="302"/>
    </location>
</feature>
<evidence type="ECO:0000259" key="9">
    <source>
        <dbReference type="PROSITE" id="PS50894"/>
    </source>
</evidence>
<dbReference type="InterPro" id="IPR008207">
    <property type="entry name" value="Sig_transdc_His_kin_Hpt_dom"/>
</dbReference>
<dbReference type="CDD" id="cd01949">
    <property type="entry name" value="GGDEF"/>
    <property type="match status" value="1"/>
</dbReference>
<dbReference type="FunFam" id="3.30.70.270:FF:000001">
    <property type="entry name" value="Diguanylate cyclase domain protein"/>
    <property type="match status" value="1"/>
</dbReference>
<evidence type="ECO:0000259" key="7">
    <source>
        <dbReference type="PROSITE" id="PS50110"/>
    </source>
</evidence>
<dbReference type="Gene3D" id="3.30.70.270">
    <property type="match status" value="1"/>
</dbReference>
<sequence length="541" mass="59437">MVDNKQLQAQLEALRENFIAKLPERLAALEAGLETWRASGDEAALSEFHRIAHSLTGAGATFGCELLSTAARALERQLVGVDSARDFAALEALLEAVRRAVDEAKREDYVKPEPVVALPLVKHEARVVYILEEEAAERAGLARQLEHFGYTAQVFATPLALKDAVAVQRPAAMIAEITLTAGGLAGIEVVRTINAELEAPIPAIFVSSHGDFEARLEAMRAGGRAYFTKPLSIEALVDMVDELTSVEQKQPYHVLIVDDSPVQAEFYAKVLEQAGMATDVVCDSMEVSDALRDTAPELVLMDMYMPYCSGVELAAVIRQQPAYLGLPIVFLSAETDRHAQLEALRLGGDDFLTKPIQPAELVASVGVRAERYRLLRSRMSQDSLTGLLNHRRLMESLDKEMARVQRHGGALAFVMLDIDHFKQVNDSYGHAVGDRVIMSLARLLKQRLRNTDIIGRYGGEEFAVILPECPLPTATQLMDEIRQHFAGLEHCAGERRFNVTLSGGIAACPAFTEVGELRAAADRMLYRAKHSGRNRILAYTP</sequence>
<evidence type="ECO:0000256" key="1">
    <source>
        <dbReference type="ARBA" id="ARBA00001946"/>
    </source>
</evidence>
<proteinExistence type="predicted"/>
<dbReference type="PROSITE" id="PS50887">
    <property type="entry name" value="GGDEF"/>
    <property type="match status" value="1"/>
</dbReference>
<dbReference type="InterPro" id="IPR011006">
    <property type="entry name" value="CheY-like_superfamily"/>
</dbReference>
<dbReference type="PANTHER" id="PTHR45138">
    <property type="entry name" value="REGULATORY COMPONENTS OF SENSORY TRANSDUCTION SYSTEM"/>
    <property type="match status" value="1"/>
</dbReference>
<feature type="domain" description="Response regulatory" evidence="7">
    <location>
        <begin position="253"/>
        <end position="369"/>
    </location>
</feature>
<feature type="domain" description="HPt" evidence="9">
    <location>
        <begin position="7"/>
        <end position="107"/>
    </location>
</feature>
<dbReference type="InterPro" id="IPR036641">
    <property type="entry name" value="HPT_dom_sf"/>
</dbReference>
<gene>
    <name evidence="10" type="ORF">Tel_16035</name>
</gene>
<dbReference type="Gene3D" id="3.40.50.2300">
    <property type="match status" value="2"/>
</dbReference>
<dbReference type="GO" id="GO:0052621">
    <property type="term" value="F:diguanylate cyclase activity"/>
    <property type="evidence" value="ECO:0007669"/>
    <property type="project" value="UniProtKB-EC"/>
</dbReference>
<accession>A0A0S2TH90</accession>
<dbReference type="GO" id="GO:1902201">
    <property type="term" value="P:negative regulation of bacterial-type flagellum-dependent cell motility"/>
    <property type="evidence" value="ECO:0007669"/>
    <property type="project" value="TreeGrafter"/>
</dbReference>
<dbReference type="InterPro" id="IPR043128">
    <property type="entry name" value="Rev_trsase/Diguanyl_cyclase"/>
</dbReference>
<evidence type="ECO:0000313" key="11">
    <source>
        <dbReference type="Proteomes" id="UP000055136"/>
    </source>
</evidence>
<dbReference type="Pfam" id="PF00990">
    <property type="entry name" value="GGDEF"/>
    <property type="match status" value="1"/>
</dbReference>
<dbReference type="EMBL" id="CP013099">
    <property type="protein sequence ID" value="ALP54537.1"/>
    <property type="molecule type" value="Genomic_DNA"/>
</dbReference>
<dbReference type="InterPro" id="IPR050469">
    <property type="entry name" value="Diguanylate_Cyclase"/>
</dbReference>
<dbReference type="PANTHER" id="PTHR45138:SF9">
    <property type="entry name" value="DIGUANYLATE CYCLASE DGCM-RELATED"/>
    <property type="match status" value="1"/>
</dbReference>
<dbReference type="AlphaFoldDB" id="A0A0S2TH90"/>
<dbReference type="EC" id="2.7.7.65" evidence="2"/>
<keyword evidence="11" id="KW-1185">Reference proteome</keyword>
<dbReference type="SMART" id="SM00267">
    <property type="entry name" value="GGDEF"/>
    <property type="match status" value="1"/>
</dbReference>
<feature type="domain" description="Response regulatory" evidence="7">
    <location>
        <begin position="127"/>
        <end position="244"/>
    </location>
</feature>
<evidence type="ECO:0000256" key="6">
    <source>
        <dbReference type="PROSITE-ProRule" id="PRU00169"/>
    </source>
</evidence>
<dbReference type="InterPro" id="IPR029787">
    <property type="entry name" value="Nucleotide_cyclase"/>
</dbReference>
<dbReference type="Gene3D" id="1.20.120.160">
    <property type="entry name" value="HPT domain"/>
    <property type="match status" value="1"/>
</dbReference>
<dbReference type="STRING" id="1748243.Tel_16035"/>
<comment type="catalytic activity">
    <reaction evidence="4">
        <text>2 GTP = 3',3'-c-di-GMP + 2 diphosphate</text>
        <dbReference type="Rhea" id="RHEA:24898"/>
        <dbReference type="ChEBI" id="CHEBI:33019"/>
        <dbReference type="ChEBI" id="CHEBI:37565"/>
        <dbReference type="ChEBI" id="CHEBI:58805"/>
        <dbReference type="EC" id="2.7.7.65"/>
    </reaction>
</comment>
<dbReference type="GO" id="GO:0000160">
    <property type="term" value="P:phosphorelay signal transduction system"/>
    <property type="evidence" value="ECO:0007669"/>
    <property type="project" value="UniProtKB-KW"/>
</dbReference>
<dbReference type="GO" id="GO:0004672">
    <property type="term" value="F:protein kinase activity"/>
    <property type="evidence" value="ECO:0007669"/>
    <property type="project" value="UniProtKB-ARBA"/>
</dbReference>
<dbReference type="InterPro" id="IPR001789">
    <property type="entry name" value="Sig_transdc_resp-reg_receiver"/>
</dbReference>
<dbReference type="PROSITE" id="PS50110">
    <property type="entry name" value="RESPONSE_REGULATORY"/>
    <property type="match status" value="2"/>
</dbReference>
<feature type="domain" description="GGDEF" evidence="8">
    <location>
        <begin position="409"/>
        <end position="541"/>
    </location>
</feature>
<dbReference type="NCBIfam" id="TIGR00254">
    <property type="entry name" value="GGDEF"/>
    <property type="match status" value="1"/>
</dbReference>
<keyword evidence="6" id="KW-0597">Phosphoprotein</keyword>
<reference evidence="10" key="1">
    <citation type="submission" date="2015-10" db="EMBL/GenBank/DDBJ databases">
        <title>Description of Candidatus Tenderia electrophaga gen. nov, sp. nov., an Uncultivated Electroautotroph from a Biocathode Enrichment.</title>
        <authorList>
            <person name="Eddie B.J."/>
            <person name="Malanoski A.P."/>
            <person name="Wang Z."/>
            <person name="Hall R.J."/>
            <person name="Oh S.D."/>
            <person name="Heiner C."/>
            <person name="Lin B."/>
            <person name="Strycharz-Glaven S.M."/>
        </authorList>
    </citation>
    <scope>NUCLEOTIDE SEQUENCE [LARGE SCALE GENOMIC DNA]</scope>
    <source>
        <strain evidence="10">NRL1</strain>
    </source>
</reference>
<evidence type="ECO:0000256" key="5">
    <source>
        <dbReference type="PROSITE-ProRule" id="PRU00110"/>
    </source>
</evidence>
<feature type="modified residue" description="Phosphohistidine" evidence="5">
    <location>
        <position position="53"/>
    </location>
</feature>
<evidence type="ECO:0000256" key="4">
    <source>
        <dbReference type="ARBA" id="ARBA00034247"/>
    </source>
</evidence>
<dbReference type="GO" id="GO:0005886">
    <property type="term" value="C:plasma membrane"/>
    <property type="evidence" value="ECO:0007669"/>
    <property type="project" value="TreeGrafter"/>
</dbReference>
<comment type="cofactor">
    <cofactor evidence="1">
        <name>Mg(2+)</name>
        <dbReference type="ChEBI" id="CHEBI:18420"/>
    </cofactor>
</comment>
<evidence type="ECO:0000256" key="2">
    <source>
        <dbReference type="ARBA" id="ARBA00012528"/>
    </source>
</evidence>
<organism evidence="10 11">
    <name type="scientific">Candidatus Tenderia electrophaga</name>
    <dbReference type="NCBI Taxonomy" id="1748243"/>
    <lineage>
        <taxon>Bacteria</taxon>
        <taxon>Pseudomonadati</taxon>
        <taxon>Pseudomonadota</taxon>
        <taxon>Gammaproteobacteria</taxon>
        <taxon>Candidatus Tenderiales</taxon>
        <taxon>Candidatus Tenderiaceae</taxon>
        <taxon>Candidatus Tenderia</taxon>
    </lineage>
</organism>
<protein>
    <recommendedName>
        <fullName evidence="2">diguanylate cyclase</fullName>
        <ecNumber evidence="2">2.7.7.65</ecNumber>
    </recommendedName>
</protein>
<dbReference type="Pfam" id="PF01627">
    <property type="entry name" value="Hpt"/>
    <property type="match status" value="1"/>
</dbReference>
<comment type="caution">
    <text evidence="6">Lacks conserved residue(s) required for the propagation of feature annotation.</text>
</comment>
<evidence type="ECO:0000259" key="8">
    <source>
        <dbReference type="PROSITE" id="PS50887"/>
    </source>
</evidence>
<dbReference type="SUPFAM" id="SSF52172">
    <property type="entry name" value="CheY-like"/>
    <property type="match status" value="2"/>
</dbReference>
<dbReference type="GO" id="GO:0043709">
    <property type="term" value="P:cell adhesion involved in single-species biofilm formation"/>
    <property type="evidence" value="ECO:0007669"/>
    <property type="project" value="TreeGrafter"/>
</dbReference>
<dbReference type="Pfam" id="PF00072">
    <property type="entry name" value="Response_reg"/>
    <property type="match status" value="2"/>
</dbReference>
<dbReference type="SUPFAM" id="SSF55073">
    <property type="entry name" value="Nucleotide cyclase"/>
    <property type="match status" value="1"/>
</dbReference>
<dbReference type="SMART" id="SM00448">
    <property type="entry name" value="REC"/>
    <property type="match status" value="2"/>
</dbReference>
<dbReference type="PROSITE" id="PS50894">
    <property type="entry name" value="HPT"/>
    <property type="match status" value="1"/>
</dbReference>
<dbReference type="SUPFAM" id="SSF47226">
    <property type="entry name" value="Histidine-containing phosphotransfer domain, HPT domain"/>
    <property type="match status" value="1"/>
</dbReference>
<keyword evidence="3" id="KW-0902">Two-component regulatory system</keyword>